<accession>A0A7L9RU49</accession>
<evidence type="ECO:0000313" key="3">
    <source>
        <dbReference type="EMBL" id="QOL20051.1"/>
    </source>
</evidence>
<dbReference type="GO" id="GO:0015031">
    <property type="term" value="P:protein transport"/>
    <property type="evidence" value="ECO:0007669"/>
    <property type="project" value="UniProtKB-KW"/>
</dbReference>
<keyword evidence="3" id="KW-0969">Cilium</keyword>
<name>A0A7L9RU49_9PROT</name>
<keyword evidence="2" id="KW-0653">Protein transport</keyword>
<evidence type="ECO:0000313" key="4">
    <source>
        <dbReference type="Proteomes" id="UP000594001"/>
    </source>
</evidence>
<organism evidence="3 4">
    <name type="scientific">Candidatus Bodocaedibacter vickermanii</name>
    <dbReference type="NCBI Taxonomy" id="2741701"/>
    <lineage>
        <taxon>Bacteria</taxon>
        <taxon>Pseudomonadati</taxon>
        <taxon>Pseudomonadota</taxon>
        <taxon>Alphaproteobacteria</taxon>
        <taxon>Holosporales</taxon>
        <taxon>Candidatus Paracaedibacteraceae</taxon>
        <taxon>Candidatus Bodocaedibacter</taxon>
    </lineage>
</organism>
<sequence length="205" mass="23305">MSNMTQLKNIYDSNLRNGKTYMLTEEQFNKAKEEATATGFQTGRNDAILEATHRQETLQRELLYNLQLSVEKSIEEQNALHAKICNLILSLTLALFRKTFPAYSVQAGEKEITTFIHSQIAQLKDLPELLITVHPDRLDGIKNACSQIISKLSLKLQISVKPSEDFELTDCLISWESGYIEKRLNNIINDLSALLFEVNNESTPE</sequence>
<proteinExistence type="predicted"/>
<dbReference type="KEGG" id="pbal:CPBP_00829"/>
<protein>
    <submittedName>
        <fullName evidence="3">Flagellar assembly protein H</fullName>
    </submittedName>
</protein>
<keyword evidence="3" id="KW-0282">Flagellum</keyword>
<dbReference type="PANTHER" id="PTHR34982">
    <property type="entry name" value="YOP PROTEINS TRANSLOCATION PROTEIN L"/>
    <property type="match status" value="1"/>
</dbReference>
<evidence type="ECO:0000256" key="1">
    <source>
        <dbReference type="ARBA" id="ARBA00022448"/>
    </source>
</evidence>
<keyword evidence="1" id="KW-0813">Transport</keyword>
<dbReference type="Proteomes" id="UP000594001">
    <property type="component" value="Chromosome"/>
</dbReference>
<gene>
    <name evidence="3" type="ORF">CPBP_00829</name>
</gene>
<dbReference type="EMBL" id="CP054719">
    <property type="protein sequence ID" value="QOL20051.1"/>
    <property type="molecule type" value="Genomic_DNA"/>
</dbReference>
<dbReference type="AlphaFoldDB" id="A0A7L9RU49"/>
<reference evidence="3 4" key="1">
    <citation type="submission" date="2020-06" db="EMBL/GenBank/DDBJ databases">
        <title>The endosymbiont of the kinetoplastid Bodo saltans is a Paracaedibacter-like alpha-proteobacterium possessing a putative toxin-antitoxin system.</title>
        <authorList>
            <person name="Midha S."/>
            <person name="Rigden D.J."/>
            <person name="Siozios S."/>
            <person name="Hurst G.D.D."/>
            <person name="Jackson A.P."/>
        </authorList>
    </citation>
    <scope>NUCLEOTIDE SEQUENCE [LARGE SCALE GENOMIC DNA]</scope>
    <source>
        <strain evidence="3">Lake Konstanz</strain>
    </source>
</reference>
<dbReference type="InterPro" id="IPR051472">
    <property type="entry name" value="T3SS_Stator/FliH"/>
</dbReference>
<evidence type="ECO:0000256" key="2">
    <source>
        <dbReference type="ARBA" id="ARBA00022927"/>
    </source>
</evidence>
<keyword evidence="4" id="KW-1185">Reference proteome</keyword>
<dbReference type="GO" id="GO:0005829">
    <property type="term" value="C:cytosol"/>
    <property type="evidence" value="ECO:0007669"/>
    <property type="project" value="TreeGrafter"/>
</dbReference>
<keyword evidence="3" id="KW-0966">Cell projection</keyword>
<dbReference type="PANTHER" id="PTHR34982:SF1">
    <property type="entry name" value="FLAGELLAR ASSEMBLY PROTEIN FLIH"/>
    <property type="match status" value="1"/>
</dbReference>